<evidence type="ECO:0000259" key="1">
    <source>
        <dbReference type="PROSITE" id="PS50883"/>
    </source>
</evidence>
<dbReference type="Proteomes" id="UP000192721">
    <property type="component" value="Unassembled WGS sequence"/>
</dbReference>
<evidence type="ECO:0000313" key="3">
    <source>
        <dbReference type="Proteomes" id="UP000192721"/>
    </source>
</evidence>
<feature type="domain" description="EAL" evidence="1">
    <location>
        <begin position="12"/>
        <end position="258"/>
    </location>
</feature>
<evidence type="ECO:0000313" key="2">
    <source>
        <dbReference type="EMBL" id="OQS38028.1"/>
    </source>
</evidence>
<dbReference type="EMBL" id="MUKV01000017">
    <property type="protein sequence ID" value="OQS38028.1"/>
    <property type="molecule type" value="Genomic_DNA"/>
</dbReference>
<dbReference type="CDD" id="cd01948">
    <property type="entry name" value="EAL"/>
    <property type="match status" value="1"/>
</dbReference>
<protein>
    <submittedName>
        <fullName evidence="2">Diguanylate phosphodiesterase</fullName>
    </submittedName>
</protein>
<proteinExistence type="predicted"/>
<dbReference type="PROSITE" id="PS50883">
    <property type="entry name" value="EAL"/>
    <property type="match status" value="1"/>
</dbReference>
<sequence length="258" mass="28919">MKKSMESTEMLDDFGCSNCKNLTALSFDFTMAFQPILDAKTMRPIAFEALVRGTNGESASSVLEKIDDTNRYRFDQACRVKAIELASRLGLAKDSSCKLSINFLPNAIYNPSACIRATMEATEKFGLPHSRLIFEVTEGEKVSNSAHLKRIFDEYRRIGMMTAIDDFGAGYSGLNLLVQFQPHIIKLDMELTRDIHLDNTRQVVVEAIALACKKLNINIIAEGIETQGEAEFLSTIGINWHQGFYYAKPEIEALPLFK</sequence>
<dbReference type="InterPro" id="IPR050706">
    <property type="entry name" value="Cyclic-di-GMP_PDE-like"/>
</dbReference>
<reference evidence="2 3" key="1">
    <citation type="submission" date="2017-02" db="EMBL/GenBank/DDBJ databases">
        <title>Chromobacterium haemolyticum H5244.</title>
        <authorList>
            <person name="Gulvik C.A."/>
        </authorList>
    </citation>
    <scope>NUCLEOTIDE SEQUENCE [LARGE SCALE GENOMIC DNA]</scope>
    <source>
        <strain evidence="2 3">H5244</strain>
    </source>
</reference>
<dbReference type="GO" id="GO:0071111">
    <property type="term" value="F:cyclic-guanylate-specific phosphodiesterase activity"/>
    <property type="evidence" value="ECO:0007669"/>
    <property type="project" value="InterPro"/>
</dbReference>
<name>A0A1W0CTK1_9NEIS</name>
<gene>
    <name evidence="2" type="ORF">B0T45_13555</name>
</gene>
<dbReference type="Pfam" id="PF00563">
    <property type="entry name" value="EAL"/>
    <property type="match status" value="1"/>
</dbReference>
<dbReference type="SUPFAM" id="SSF141868">
    <property type="entry name" value="EAL domain-like"/>
    <property type="match status" value="1"/>
</dbReference>
<dbReference type="PANTHER" id="PTHR33121:SF15">
    <property type="entry name" value="BLUE LIGHT- AND TEMPERATURE-REGULATED ANTIREPRESSOR BLUF"/>
    <property type="match status" value="1"/>
</dbReference>
<accession>A0A1W0CTK1</accession>
<comment type="caution">
    <text evidence="2">The sequence shown here is derived from an EMBL/GenBank/DDBJ whole genome shotgun (WGS) entry which is preliminary data.</text>
</comment>
<dbReference type="SMART" id="SM00052">
    <property type="entry name" value="EAL"/>
    <property type="match status" value="1"/>
</dbReference>
<dbReference type="Gene3D" id="3.20.20.450">
    <property type="entry name" value="EAL domain"/>
    <property type="match status" value="1"/>
</dbReference>
<dbReference type="InterPro" id="IPR001633">
    <property type="entry name" value="EAL_dom"/>
</dbReference>
<dbReference type="AlphaFoldDB" id="A0A1W0CTK1"/>
<organism evidence="2 3">
    <name type="scientific">Chromobacterium haemolyticum</name>
    <dbReference type="NCBI Taxonomy" id="394935"/>
    <lineage>
        <taxon>Bacteria</taxon>
        <taxon>Pseudomonadati</taxon>
        <taxon>Pseudomonadota</taxon>
        <taxon>Betaproteobacteria</taxon>
        <taxon>Neisseriales</taxon>
        <taxon>Chromobacteriaceae</taxon>
        <taxon>Chromobacterium</taxon>
    </lineage>
</organism>
<dbReference type="InterPro" id="IPR035919">
    <property type="entry name" value="EAL_sf"/>
</dbReference>
<dbReference type="PANTHER" id="PTHR33121">
    <property type="entry name" value="CYCLIC DI-GMP PHOSPHODIESTERASE PDEF"/>
    <property type="match status" value="1"/>
</dbReference>